<sequence>MCCTLTHKELSQLTSPSLHFAPLPPSCISTPAVPSSPSTGLYLRCILHE</sequence>
<dbReference type="RefSeq" id="XP_007717123.1">
    <property type="nucleotide sequence ID" value="XM_007718933.1"/>
</dbReference>
<reference evidence="1 2" key="1">
    <citation type="journal article" date="2013" name="PLoS Genet.">
        <title>Comparative genome structure, secondary metabolite, and effector coding capacity across Cochliobolus pathogens.</title>
        <authorList>
            <person name="Condon B.J."/>
            <person name="Leng Y."/>
            <person name="Wu D."/>
            <person name="Bushley K.E."/>
            <person name="Ohm R.A."/>
            <person name="Otillar R."/>
            <person name="Martin J."/>
            <person name="Schackwitz W."/>
            <person name="Grimwood J."/>
            <person name="MohdZainudin N."/>
            <person name="Xue C."/>
            <person name="Wang R."/>
            <person name="Manning V.A."/>
            <person name="Dhillon B."/>
            <person name="Tu Z.J."/>
            <person name="Steffenson B.J."/>
            <person name="Salamov A."/>
            <person name="Sun H."/>
            <person name="Lowry S."/>
            <person name="LaButti K."/>
            <person name="Han J."/>
            <person name="Copeland A."/>
            <person name="Lindquist E."/>
            <person name="Barry K."/>
            <person name="Schmutz J."/>
            <person name="Baker S.E."/>
            <person name="Ciuffetti L.M."/>
            <person name="Grigoriev I.V."/>
            <person name="Zhong S."/>
            <person name="Turgeon B.G."/>
        </authorList>
    </citation>
    <scope>NUCLEOTIDE SEQUENCE [LARGE SCALE GENOMIC DNA]</scope>
    <source>
        <strain evidence="1 2">26-R-13</strain>
    </source>
</reference>
<evidence type="ECO:0000313" key="1">
    <source>
        <dbReference type="EMBL" id="EUC28560.1"/>
    </source>
</evidence>
<organism evidence="1 2">
    <name type="scientific">Cochliobolus carbonum (strain 26-R-13)</name>
    <name type="common">Maize leaf spot fungus</name>
    <name type="synonym">Bipolaris zeicola</name>
    <dbReference type="NCBI Taxonomy" id="930089"/>
    <lineage>
        <taxon>Eukaryota</taxon>
        <taxon>Fungi</taxon>
        <taxon>Dikarya</taxon>
        <taxon>Ascomycota</taxon>
        <taxon>Pezizomycotina</taxon>
        <taxon>Dothideomycetes</taxon>
        <taxon>Pleosporomycetidae</taxon>
        <taxon>Pleosporales</taxon>
        <taxon>Pleosporineae</taxon>
        <taxon>Pleosporaceae</taxon>
        <taxon>Bipolaris</taxon>
    </lineage>
</organism>
<dbReference type="AlphaFoldDB" id="W6XT83"/>
<dbReference type="KEGG" id="bze:COCCADRAFT_108828"/>
<gene>
    <name evidence="1" type="ORF">COCCADRAFT_108828</name>
</gene>
<accession>W6XT83</accession>
<keyword evidence="2" id="KW-1185">Reference proteome</keyword>
<evidence type="ECO:0000313" key="2">
    <source>
        <dbReference type="Proteomes" id="UP000053841"/>
    </source>
</evidence>
<dbReference type="HOGENOM" id="CLU_3142799_0_0_1"/>
<dbReference type="GeneID" id="19143798"/>
<dbReference type="EMBL" id="KI964803">
    <property type="protein sequence ID" value="EUC28560.1"/>
    <property type="molecule type" value="Genomic_DNA"/>
</dbReference>
<proteinExistence type="predicted"/>
<protein>
    <submittedName>
        <fullName evidence="1">Uncharacterized protein</fullName>
    </submittedName>
</protein>
<dbReference type="Proteomes" id="UP000053841">
    <property type="component" value="Unassembled WGS sequence"/>
</dbReference>
<name>W6XT83_COCC2</name>